<sequence>MDIETVTTVNPDLEHPDDAQYIWLPILVLLGVVLLAGLVYVMSRSRRPFNFICFKRRNATRNGYTNVDDDDSDVSMAGADEPNAITSLLDARLHISTVQRAANYPQSNQVHLDANDIALRV</sequence>
<dbReference type="AlphaFoldDB" id="A0A6J1LPC4"/>
<name>A0A6J1LPC4_DROHY</name>
<keyword evidence="1" id="KW-1133">Transmembrane helix</keyword>
<accession>A0A6J1LPC4</accession>
<dbReference type="OrthoDB" id="7997432at2759"/>
<dbReference type="RefSeq" id="XP_023166756.1">
    <property type="nucleotide sequence ID" value="XM_023310988.1"/>
</dbReference>
<reference evidence="3" key="1">
    <citation type="submission" date="2025-08" db="UniProtKB">
        <authorList>
            <consortium name="RefSeq"/>
        </authorList>
    </citation>
    <scope>IDENTIFICATION</scope>
    <source>
        <strain evidence="3">15085-1641.00</strain>
        <tissue evidence="3">Whole body</tissue>
    </source>
</reference>
<evidence type="ECO:0000313" key="3">
    <source>
        <dbReference type="RefSeq" id="XP_023166756.1"/>
    </source>
</evidence>
<keyword evidence="1" id="KW-0472">Membrane</keyword>
<gene>
    <name evidence="3" type="primary">LOC111596684</name>
</gene>
<evidence type="ECO:0000313" key="2">
    <source>
        <dbReference type="Proteomes" id="UP000504633"/>
    </source>
</evidence>
<dbReference type="OMA" id="SDVPMAC"/>
<keyword evidence="1" id="KW-0812">Transmembrane</keyword>
<protein>
    <submittedName>
        <fullName evidence="3">Uncharacterized protein LOC111596684 isoform X1</fullName>
    </submittedName>
</protein>
<dbReference type="KEGG" id="dhe:111596684"/>
<organism evidence="2 3">
    <name type="scientific">Drosophila hydei</name>
    <name type="common">Fruit fly</name>
    <dbReference type="NCBI Taxonomy" id="7224"/>
    <lineage>
        <taxon>Eukaryota</taxon>
        <taxon>Metazoa</taxon>
        <taxon>Ecdysozoa</taxon>
        <taxon>Arthropoda</taxon>
        <taxon>Hexapoda</taxon>
        <taxon>Insecta</taxon>
        <taxon>Pterygota</taxon>
        <taxon>Neoptera</taxon>
        <taxon>Endopterygota</taxon>
        <taxon>Diptera</taxon>
        <taxon>Brachycera</taxon>
        <taxon>Muscomorpha</taxon>
        <taxon>Ephydroidea</taxon>
        <taxon>Drosophilidae</taxon>
        <taxon>Drosophila</taxon>
    </lineage>
</organism>
<keyword evidence="2" id="KW-1185">Reference proteome</keyword>
<feature type="transmembrane region" description="Helical" evidence="1">
    <location>
        <begin position="20"/>
        <end position="41"/>
    </location>
</feature>
<evidence type="ECO:0000256" key="1">
    <source>
        <dbReference type="SAM" id="Phobius"/>
    </source>
</evidence>
<proteinExistence type="predicted"/>
<dbReference type="Proteomes" id="UP000504633">
    <property type="component" value="Unplaced"/>
</dbReference>
<dbReference type="GeneID" id="111596684"/>